<evidence type="ECO:0000313" key="2">
    <source>
        <dbReference type="Proteomes" id="UP000008068"/>
    </source>
</evidence>
<proteinExistence type="predicted"/>
<sequence length="147" mass="17064">MFHKNQSLNVVFMTEMSCDPDTAPFKKFHLLYGKLSADVNMCDLDWPDPDMKAVEKLFLGTTVHGYWLNPKVANEPTRQTTMTPDFARESNCKNYLKIMITIVCEDRCKKRTYEKLLVKGCKSKFEAVFIKEVCCPSTSLFSYFYLL</sequence>
<reference evidence="2" key="1">
    <citation type="submission" date="2011-07" db="EMBL/GenBank/DDBJ databases">
        <authorList>
            <consortium name="Caenorhabditis brenneri Sequencing and Analysis Consortium"/>
            <person name="Wilson R.K."/>
        </authorList>
    </citation>
    <scope>NUCLEOTIDE SEQUENCE [LARGE SCALE GENOMIC DNA]</scope>
    <source>
        <strain evidence="2">PB2801</strain>
    </source>
</reference>
<dbReference type="AlphaFoldDB" id="G0NKD5"/>
<accession>G0NKD5</accession>
<keyword evidence="2" id="KW-1185">Reference proteome</keyword>
<dbReference type="InParanoid" id="G0NKD5"/>
<gene>
    <name evidence="1" type="ORF">CAEBREN_01476</name>
</gene>
<dbReference type="HOGENOM" id="CLU_1769684_0_0_1"/>
<organism evidence="2">
    <name type="scientific">Caenorhabditis brenneri</name>
    <name type="common">Nematode worm</name>
    <dbReference type="NCBI Taxonomy" id="135651"/>
    <lineage>
        <taxon>Eukaryota</taxon>
        <taxon>Metazoa</taxon>
        <taxon>Ecdysozoa</taxon>
        <taxon>Nematoda</taxon>
        <taxon>Chromadorea</taxon>
        <taxon>Rhabditida</taxon>
        <taxon>Rhabditina</taxon>
        <taxon>Rhabditomorpha</taxon>
        <taxon>Rhabditoidea</taxon>
        <taxon>Rhabditidae</taxon>
        <taxon>Peloderinae</taxon>
        <taxon>Caenorhabditis</taxon>
    </lineage>
</organism>
<dbReference type="EMBL" id="GL379899">
    <property type="protein sequence ID" value="EGT32903.1"/>
    <property type="molecule type" value="Genomic_DNA"/>
</dbReference>
<dbReference type="Proteomes" id="UP000008068">
    <property type="component" value="Unassembled WGS sequence"/>
</dbReference>
<dbReference type="Gene3D" id="1.10.100.10">
    <property type="entry name" value="Insulin-like"/>
    <property type="match status" value="1"/>
</dbReference>
<name>G0NKD5_CAEBE</name>
<protein>
    <submittedName>
        <fullName evidence="1">Uncharacterized protein</fullName>
    </submittedName>
</protein>
<evidence type="ECO:0000313" key="1">
    <source>
        <dbReference type="EMBL" id="EGT32903.1"/>
    </source>
</evidence>